<dbReference type="Proteomes" id="UP000694427">
    <property type="component" value="Unplaced"/>
</dbReference>
<dbReference type="InterPro" id="IPR033562">
    <property type="entry name" value="PLPL"/>
</dbReference>
<dbReference type="GO" id="GO:0016020">
    <property type="term" value="C:membrane"/>
    <property type="evidence" value="ECO:0007669"/>
    <property type="project" value="TreeGrafter"/>
</dbReference>
<keyword evidence="2" id="KW-1185">Reference proteome</keyword>
<dbReference type="PANTHER" id="PTHR12406:SF7">
    <property type="entry name" value="PATATIN-LIKE PHOSPHOLIPASE DOMAIN-CONTAINING PROTEIN 4"/>
    <property type="match status" value="1"/>
</dbReference>
<accession>A0A8C1G3M9</accession>
<protein>
    <submittedName>
        <fullName evidence="1">Uncharacterized protein</fullName>
    </submittedName>
</protein>
<dbReference type="SUPFAM" id="SSF52151">
    <property type="entry name" value="FabD/lysophospholipase-like"/>
    <property type="match status" value="1"/>
</dbReference>
<reference evidence="1" key="1">
    <citation type="submission" date="2025-08" db="UniProtKB">
        <authorList>
            <consortium name="Ensembl"/>
        </authorList>
    </citation>
    <scope>IDENTIFICATION</scope>
</reference>
<evidence type="ECO:0000313" key="2">
    <source>
        <dbReference type="Proteomes" id="UP000694427"/>
    </source>
</evidence>
<reference evidence="1" key="2">
    <citation type="submission" date="2025-09" db="UniProtKB">
        <authorList>
            <consortium name="Ensembl"/>
        </authorList>
    </citation>
    <scope>IDENTIFICATION</scope>
</reference>
<organism evidence="1 2">
    <name type="scientific">Cyprinus carpio</name>
    <name type="common">Common carp</name>
    <dbReference type="NCBI Taxonomy" id="7962"/>
    <lineage>
        <taxon>Eukaryota</taxon>
        <taxon>Metazoa</taxon>
        <taxon>Chordata</taxon>
        <taxon>Craniata</taxon>
        <taxon>Vertebrata</taxon>
        <taxon>Euteleostomi</taxon>
        <taxon>Actinopterygii</taxon>
        <taxon>Neopterygii</taxon>
        <taxon>Teleostei</taxon>
        <taxon>Ostariophysi</taxon>
        <taxon>Cypriniformes</taxon>
        <taxon>Cyprinidae</taxon>
        <taxon>Cyprininae</taxon>
        <taxon>Cyprinus</taxon>
    </lineage>
</organism>
<evidence type="ECO:0000313" key="1">
    <source>
        <dbReference type="Ensembl" id="ENSCCRP00010003078.1"/>
    </source>
</evidence>
<dbReference type="GO" id="GO:0004806">
    <property type="term" value="F:triacylglycerol lipase activity"/>
    <property type="evidence" value="ECO:0007669"/>
    <property type="project" value="TreeGrafter"/>
</dbReference>
<dbReference type="Ensembl" id="ENSCCRT00010003325.1">
    <property type="protein sequence ID" value="ENSCCRP00010003078.1"/>
    <property type="gene ID" value="ENSCCRG00010001325.1"/>
</dbReference>
<proteinExistence type="predicted"/>
<dbReference type="GO" id="GO:0005811">
    <property type="term" value="C:lipid droplet"/>
    <property type="evidence" value="ECO:0007669"/>
    <property type="project" value="TreeGrafter"/>
</dbReference>
<dbReference type="PANTHER" id="PTHR12406">
    <property type="entry name" value="CALCIUM-INDEPENDENT PHOSPHOLIPASE A2 IPLA2 -RELATED"/>
    <property type="match status" value="1"/>
</dbReference>
<name>A0A8C1G3M9_CYPCA</name>
<dbReference type="InterPro" id="IPR016035">
    <property type="entry name" value="Acyl_Trfase/lysoPLipase"/>
</dbReference>
<dbReference type="GO" id="GO:0005737">
    <property type="term" value="C:cytoplasm"/>
    <property type="evidence" value="ECO:0007669"/>
    <property type="project" value="TreeGrafter"/>
</dbReference>
<dbReference type="GO" id="GO:0055088">
    <property type="term" value="P:lipid homeostasis"/>
    <property type="evidence" value="ECO:0007669"/>
    <property type="project" value="TreeGrafter"/>
</dbReference>
<dbReference type="AlphaFoldDB" id="A0A8C1G3M9"/>
<sequence>HSSNKFTFKCNIIYITMFSEVYKDLFWICVFTQHCKEFTYSFASNVRSQRFGAVTPGYDFLEGIGEILPPSANQLTNECLHVSITHSKTHKNNTVSSFSSREDLIKVLLASCFVSVYAGVKPVEFQGQREKIYMYIGSLPIITYTMSPFSGPQDISPAHKFSKDNITRLNQALFPPSLPRLNALEQEGYQDAVDFLKKDAVNGCSSYFNTLNV</sequence>
<dbReference type="GO" id="GO:0019433">
    <property type="term" value="P:triglyceride catabolic process"/>
    <property type="evidence" value="ECO:0007669"/>
    <property type="project" value="TreeGrafter"/>
</dbReference>